<organism evidence="3 4">
    <name type="scientific">Phanerochaete carnosa (strain HHB-10118-sp)</name>
    <name type="common">White-rot fungus</name>
    <name type="synonym">Peniophora carnosa</name>
    <dbReference type="NCBI Taxonomy" id="650164"/>
    <lineage>
        <taxon>Eukaryota</taxon>
        <taxon>Fungi</taxon>
        <taxon>Dikarya</taxon>
        <taxon>Basidiomycota</taxon>
        <taxon>Agaricomycotina</taxon>
        <taxon>Agaricomycetes</taxon>
        <taxon>Polyporales</taxon>
        <taxon>Phanerochaetaceae</taxon>
        <taxon>Phanerochaete</taxon>
    </lineage>
</organism>
<feature type="region of interest" description="Disordered" evidence="2">
    <location>
        <begin position="318"/>
        <end position="346"/>
    </location>
</feature>
<keyword evidence="4" id="KW-1185">Reference proteome</keyword>
<dbReference type="RefSeq" id="XP_007403364.1">
    <property type="nucleotide sequence ID" value="XM_007403302.1"/>
</dbReference>
<sequence>MASQSKIVPATLPSPSPPPPPTYCWSCNQNTNEWRGPALTQGGQNPGKWRYNCKKCHKATHPPQEIFEGLEEALAEASKERMERMEIMMTRMEVQLANKMERQDEAEREWKSAADALAIFESKHQNNGDLSSKDMEKLTKLQSTVADKHAKYQDKVRIANSYRNQLQDKRREIGWPADLDFPQVSQTIRAGGSGSVAASADANASMTPVGTQAQNSVQSFVSRAALPSSSEAERSQGEPDRLPYLDSDSSPDSSPTPGARRDLSSERGATSTSTSTTAVVSGLRPKSGLRMSFGPKPPRAMRGQSKVLAELDKLGNQGLEMTAEGKADKEGATAEAETSDKTIFSK</sequence>
<feature type="region of interest" description="Disordered" evidence="2">
    <location>
        <begin position="158"/>
        <end position="303"/>
    </location>
</feature>
<evidence type="ECO:0000256" key="1">
    <source>
        <dbReference type="SAM" id="Coils"/>
    </source>
</evidence>
<dbReference type="GeneID" id="18912122"/>
<feature type="compositionally biased region" description="Basic and acidic residues" evidence="2">
    <location>
        <begin position="323"/>
        <end position="332"/>
    </location>
</feature>
<feature type="compositionally biased region" description="Pro residues" evidence="2">
    <location>
        <begin position="12"/>
        <end position="21"/>
    </location>
</feature>
<name>K5VNA9_PHACS</name>
<proteinExistence type="predicted"/>
<dbReference type="AlphaFoldDB" id="K5VNA9"/>
<reference evidence="3 4" key="1">
    <citation type="journal article" date="2012" name="BMC Genomics">
        <title>Comparative genomics of the white-rot fungi, Phanerochaete carnosa and P. chrysosporium, to elucidate the genetic basis of the distinct wood types they colonize.</title>
        <authorList>
            <person name="Suzuki H."/>
            <person name="MacDonald J."/>
            <person name="Syed K."/>
            <person name="Salamov A."/>
            <person name="Hori C."/>
            <person name="Aerts A."/>
            <person name="Henrissat B."/>
            <person name="Wiebenga A."/>
            <person name="vanKuyk P.A."/>
            <person name="Barry K."/>
            <person name="Lindquist E."/>
            <person name="LaButti K."/>
            <person name="Lapidus A."/>
            <person name="Lucas S."/>
            <person name="Coutinho P."/>
            <person name="Gong Y."/>
            <person name="Samejima M."/>
            <person name="Mahadevan R."/>
            <person name="Abou-Zaid M."/>
            <person name="de Vries R.P."/>
            <person name="Igarashi K."/>
            <person name="Yadav J.S."/>
            <person name="Grigoriev I.V."/>
            <person name="Master E.R."/>
        </authorList>
    </citation>
    <scope>NUCLEOTIDE SEQUENCE [LARGE SCALE GENOMIC DNA]</scope>
    <source>
        <strain evidence="3 4">HHB-10118-sp</strain>
    </source>
</reference>
<keyword evidence="1" id="KW-0175">Coiled coil</keyword>
<protein>
    <submittedName>
        <fullName evidence="3">Uncharacterized protein</fullName>
    </submittedName>
</protein>
<feature type="coiled-coil region" evidence="1">
    <location>
        <begin position="75"/>
        <end position="109"/>
    </location>
</feature>
<evidence type="ECO:0000313" key="3">
    <source>
        <dbReference type="EMBL" id="EKM48084.1"/>
    </source>
</evidence>
<dbReference type="KEGG" id="pco:PHACADRAFT_203271"/>
<evidence type="ECO:0000313" key="4">
    <source>
        <dbReference type="Proteomes" id="UP000008370"/>
    </source>
</evidence>
<accession>K5VNA9</accession>
<feature type="compositionally biased region" description="Basic and acidic residues" evidence="2">
    <location>
        <begin position="231"/>
        <end position="243"/>
    </location>
</feature>
<dbReference type="Proteomes" id="UP000008370">
    <property type="component" value="Unassembled WGS sequence"/>
</dbReference>
<evidence type="ECO:0000256" key="2">
    <source>
        <dbReference type="SAM" id="MobiDB-lite"/>
    </source>
</evidence>
<gene>
    <name evidence="3" type="ORF">PHACADRAFT_203271</name>
</gene>
<feature type="compositionally biased region" description="Low complexity" evidence="2">
    <location>
        <begin position="244"/>
        <end position="257"/>
    </location>
</feature>
<feature type="region of interest" description="Disordered" evidence="2">
    <location>
        <begin position="1"/>
        <end position="21"/>
    </location>
</feature>
<dbReference type="InParanoid" id="K5VNA9"/>
<dbReference type="EMBL" id="JH931456">
    <property type="protein sequence ID" value="EKM48084.1"/>
    <property type="molecule type" value="Genomic_DNA"/>
</dbReference>
<feature type="non-terminal residue" evidence="3">
    <location>
        <position position="1"/>
    </location>
</feature>
<dbReference type="HOGENOM" id="CLU_803066_0_0_1"/>
<feature type="compositionally biased region" description="Low complexity" evidence="2">
    <location>
        <begin position="269"/>
        <end position="281"/>
    </location>
</feature>
<feature type="compositionally biased region" description="Polar residues" evidence="2">
    <location>
        <begin position="206"/>
        <end position="221"/>
    </location>
</feature>
<feature type="compositionally biased region" description="Low complexity" evidence="2">
    <location>
        <begin position="195"/>
        <end position="205"/>
    </location>
</feature>